<reference evidence="2" key="1">
    <citation type="submission" date="2020-03" db="EMBL/GenBank/DDBJ databases">
        <authorList>
            <person name="Weist P."/>
        </authorList>
    </citation>
    <scope>NUCLEOTIDE SEQUENCE</scope>
</reference>
<sequence>MVVSSWLLMAPEYHCPAADVFNAPALFPDTLRARQQSQGTRHAAGFFSSLQSQLSTLPAPPPRAAGARPPAPELQADVMTSRGQAAAQYRVLAQKRCGTSRSVLPCLD</sequence>
<protein>
    <submittedName>
        <fullName evidence="2">Uncharacterized protein</fullName>
    </submittedName>
</protein>
<dbReference type="EMBL" id="CADEAL010004257">
    <property type="protein sequence ID" value="CAB1455473.1"/>
    <property type="molecule type" value="Genomic_DNA"/>
</dbReference>
<dbReference type="Proteomes" id="UP001153269">
    <property type="component" value="Unassembled WGS sequence"/>
</dbReference>
<evidence type="ECO:0000313" key="3">
    <source>
        <dbReference type="Proteomes" id="UP001153269"/>
    </source>
</evidence>
<proteinExistence type="predicted"/>
<name>A0A9N7Z4P4_PLEPL</name>
<keyword evidence="3" id="KW-1185">Reference proteome</keyword>
<gene>
    <name evidence="2" type="ORF">PLEPLA_LOCUS43249</name>
</gene>
<evidence type="ECO:0000313" key="2">
    <source>
        <dbReference type="EMBL" id="CAB1455473.1"/>
    </source>
</evidence>
<comment type="caution">
    <text evidence="2">The sequence shown here is derived from an EMBL/GenBank/DDBJ whole genome shotgun (WGS) entry which is preliminary data.</text>
</comment>
<feature type="region of interest" description="Disordered" evidence="1">
    <location>
        <begin position="53"/>
        <end position="73"/>
    </location>
</feature>
<dbReference type="AlphaFoldDB" id="A0A9N7Z4P4"/>
<evidence type="ECO:0000256" key="1">
    <source>
        <dbReference type="SAM" id="MobiDB-lite"/>
    </source>
</evidence>
<accession>A0A9N7Z4P4</accession>
<organism evidence="2 3">
    <name type="scientific">Pleuronectes platessa</name>
    <name type="common">European plaice</name>
    <dbReference type="NCBI Taxonomy" id="8262"/>
    <lineage>
        <taxon>Eukaryota</taxon>
        <taxon>Metazoa</taxon>
        <taxon>Chordata</taxon>
        <taxon>Craniata</taxon>
        <taxon>Vertebrata</taxon>
        <taxon>Euteleostomi</taxon>
        <taxon>Actinopterygii</taxon>
        <taxon>Neopterygii</taxon>
        <taxon>Teleostei</taxon>
        <taxon>Neoteleostei</taxon>
        <taxon>Acanthomorphata</taxon>
        <taxon>Carangaria</taxon>
        <taxon>Pleuronectiformes</taxon>
        <taxon>Pleuronectoidei</taxon>
        <taxon>Pleuronectidae</taxon>
        <taxon>Pleuronectes</taxon>
    </lineage>
</organism>